<evidence type="ECO:0000313" key="2">
    <source>
        <dbReference type="Proteomes" id="UP000595140"/>
    </source>
</evidence>
<proteinExistence type="predicted"/>
<organism evidence="1 2">
    <name type="scientific">Cuscuta campestris</name>
    <dbReference type="NCBI Taxonomy" id="132261"/>
    <lineage>
        <taxon>Eukaryota</taxon>
        <taxon>Viridiplantae</taxon>
        <taxon>Streptophyta</taxon>
        <taxon>Embryophyta</taxon>
        <taxon>Tracheophyta</taxon>
        <taxon>Spermatophyta</taxon>
        <taxon>Magnoliopsida</taxon>
        <taxon>eudicotyledons</taxon>
        <taxon>Gunneridae</taxon>
        <taxon>Pentapetalae</taxon>
        <taxon>asterids</taxon>
        <taxon>lamiids</taxon>
        <taxon>Solanales</taxon>
        <taxon>Convolvulaceae</taxon>
        <taxon>Cuscuteae</taxon>
        <taxon>Cuscuta</taxon>
        <taxon>Cuscuta subgen. Grammica</taxon>
        <taxon>Cuscuta sect. Cleistogrammica</taxon>
    </lineage>
</organism>
<accession>A0A484L8M8</accession>
<protein>
    <submittedName>
        <fullName evidence="1">Uncharacterized protein</fullName>
    </submittedName>
</protein>
<dbReference type="EMBL" id="OOIL02001116">
    <property type="protein sequence ID" value="VFQ72765.1"/>
    <property type="molecule type" value="Genomic_DNA"/>
</dbReference>
<dbReference type="Proteomes" id="UP000595140">
    <property type="component" value="Unassembled WGS sequence"/>
</dbReference>
<keyword evidence="2" id="KW-1185">Reference proteome</keyword>
<evidence type="ECO:0000313" key="1">
    <source>
        <dbReference type="EMBL" id="VFQ72765.1"/>
    </source>
</evidence>
<gene>
    <name evidence="1" type="ORF">CCAM_LOCUS14541</name>
</gene>
<dbReference type="AlphaFoldDB" id="A0A484L8M8"/>
<reference evidence="1 2" key="1">
    <citation type="submission" date="2018-04" db="EMBL/GenBank/DDBJ databases">
        <authorList>
            <person name="Vogel A."/>
        </authorList>
    </citation>
    <scope>NUCLEOTIDE SEQUENCE [LARGE SCALE GENOMIC DNA]</scope>
</reference>
<sequence>MSRDGLRSKAITRLPTKGWNPIRITHSGFLPHIDQISTLQPIFHGSICIVPSTKPLVPTWCNLTRHVLE</sequence>
<name>A0A484L8M8_9ASTE</name>